<dbReference type="Gene3D" id="1.20.1510.10">
    <property type="entry name" value="Cation efflux protein transmembrane domain"/>
    <property type="match status" value="1"/>
</dbReference>
<comment type="subcellular location">
    <subcellularLocation>
        <location evidence="1">Membrane</location>
        <topology evidence="1">Multi-pass membrane protein</topology>
    </subcellularLocation>
</comment>
<feature type="transmembrane region" description="Helical" evidence="7">
    <location>
        <begin position="150"/>
        <end position="172"/>
    </location>
</feature>
<dbReference type="InterPro" id="IPR058533">
    <property type="entry name" value="Cation_efflux_TM"/>
</dbReference>
<dbReference type="Gene3D" id="3.30.70.1350">
    <property type="entry name" value="Cation efflux protein, cytoplasmic domain"/>
    <property type="match status" value="1"/>
</dbReference>
<dbReference type="Pfam" id="PF16916">
    <property type="entry name" value="ZT_dimer"/>
    <property type="match status" value="1"/>
</dbReference>
<keyword evidence="5 7" id="KW-1133">Transmembrane helix</keyword>
<dbReference type="InterPro" id="IPR027470">
    <property type="entry name" value="Cation_efflux_CTD"/>
</dbReference>
<comment type="similarity">
    <text evidence="2">Belongs to the cation diffusion facilitator (CDF) transporter (TC 2.A.4) family.</text>
</comment>
<evidence type="ECO:0000256" key="4">
    <source>
        <dbReference type="ARBA" id="ARBA00022692"/>
    </source>
</evidence>
<evidence type="ECO:0000256" key="5">
    <source>
        <dbReference type="ARBA" id="ARBA00022989"/>
    </source>
</evidence>
<keyword evidence="3" id="KW-0813">Transport</keyword>
<feature type="transmembrane region" description="Helical" evidence="7">
    <location>
        <begin position="12"/>
        <end position="39"/>
    </location>
</feature>
<dbReference type="SUPFAM" id="SSF161111">
    <property type="entry name" value="Cation efflux protein transmembrane domain-like"/>
    <property type="match status" value="1"/>
</dbReference>
<protein>
    <submittedName>
        <fullName evidence="10">Cation diffusion facilitator family transporter</fullName>
    </submittedName>
</protein>
<feature type="domain" description="Cation efflux protein transmembrane" evidence="8">
    <location>
        <begin position="12"/>
        <end position="203"/>
    </location>
</feature>
<gene>
    <name evidence="10" type="ORF">HMPREF2132_10945</name>
</gene>
<evidence type="ECO:0000259" key="8">
    <source>
        <dbReference type="Pfam" id="PF01545"/>
    </source>
</evidence>
<dbReference type="PANTHER" id="PTHR43840">
    <property type="entry name" value="MITOCHONDRIAL METAL TRANSPORTER 1-RELATED"/>
    <property type="match status" value="1"/>
</dbReference>
<name>A0AAW3FDS7_9BACT</name>
<dbReference type="AlphaFoldDB" id="A0AAW3FDS7"/>
<comment type="caution">
    <text evidence="10">The sequence shown here is derived from an EMBL/GenBank/DDBJ whole genome shotgun (WGS) entry which is preliminary data.</text>
</comment>
<dbReference type="Pfam" id="PF01545">
    <property type="entry name" value="Cation_efflux"/>
    <property type="match status" value="1"/>
</dbReference>
<sequence>MERDQQIIRTSIVGIVANVLLAGFKAAVGLLAGSIAIIMDAVNNLSDVLSSVITIVGTKLSAKPADAKHPFGHGRIEYFSAIVISIIVLFAGTTSLIESVKKIINPTEPTYTTATLTVIIIAIIVKILLGRYVKKRGETLQSDALIASGADALFDAVVTLATLLSAAIMLLWHINLDGIFGTLISLVIIKAGVEMLGSPISQLIGRGVPLEIYHALKDEVMKYPEVHGVYDVILNYYGPNKIIGSLHINVLDTMTARGIHRLTREISEDIFRRFGIILTVGIYALNTQGIHAELEHKITNTVSKIPHVVDMHGFYYYENRNLVTLDVLSDTTIHDDKAFSEEIIRQLKAILPNLDFNIIIDHIYLENK</sequence>
<evidence type="ECO:0000259" key="9">
    <source>
        <dbReference type="Pfam" id="PF16916"/>
    </source>
</evidence>
<evidence type="ECO:0000256" key="2">
    <source>
        <dbReference type="ARBA" id="ARBA00008114"/>
    </source>
</evidence>
<keyword evidence="6 7" id="KW-0472">Membrane</keyword>
<keyword evidence="4 7" id="KW-0812">Transmembrane</keyword>
<feature type="domain" description="Cation efflux protein cytoplasmic" evidence="9">
    <location>
        <begin position="210"/>
        <end position="278"/>
    </location>
</feature>
<dbReference type="GO" id="GO:0008324">
    <property type="term" value="F:monoatomic cation transmembrane transporter activity"/>
    <property type="evidence" value="ECO:0007669"/>
    <property type="project" value="InterPro"/>
</dbReference>
<evidence type="ECO:0000256" key="6">
    <source>
        <dbReference type="ARBA" id="ARBA00023136"/>
    </source>
</evidence>
<reference evidence="10 11" key="1">
    <citation type="submission" date="2014-07" db="EMBL/GenBank/DDBJ databases">
        <authorList>
            <person name="McCorrison J."/>
            <person name="Sanka R."/>
            <person name="Torralba M."/>
            <person name="Gillis M."/>
            <person name="Haft D.H."/>
            <person name="Methe B."/>
            <person name="Sutton G."/>
            <person name="Nelson K.E."/>
        </authorList>
    </citation>
    <scope>NUCLEOTIDE SEQUENCE [LARGE SCALE GENOMIC DNA]</scope>
    <source>
        <strain evidence="10 11">DNF00424</strain>
    </source>
</reference>
<accession>A0AAW3FDS7</accession>
<dbReference type="RefSeq" id="WP_036870963.1">
    <property type="nucleotide sequence ID" value="NZ_JRNJ01000104.1"/>
</dbReference>
<evidence type="ECO:0000256" key="7">
    <source>
        <dbReference type="SAM" id="Phobius"/>
    </source>
</evidence>
<dbReference type="InterPro" id="IPR036837">
    <property type="entry name" value="Cation_efflux_CTD_sf"/>
</dbReference>
<dbReference type="InterPro" id="IPR027469">
    <property type="entry name" value="Cation_efflux_TMD_sf"/>
</dbReference>
<dbReference type="EMBL" id="JRNJ01000104">
    <property type="protein sequence ID" value="KGF24812.1"/>
    <property type="molecule type" value="Genomic_DNA"/>
</dbReference>
<dbReference type="PANTHER" id="PTHR43840:SF50">
    <property type="entry name" value="MANGANESE EFFLUX SYSTEM PROTEIN MNES"/>
    <property type="match status" value="1"/>
</dbReference>
<dbReference type="InterPro" id="IPR050291">
    <property type="entry name" value="CDF_Transporter"/>
</dbReference>
<dbReference type="InterPro" id="IPR002524">
    <property type="entry name" value="Cation_efflux"/>
</dbReference>
<dbReference type="FunFam" id="1.20.1510.10:FF:000006">
    <property type="entry name" value="Divalent cation efflux transporter"/>
    <property type="match status" value="1"/>
</dbReference>
<feature type="transmembrane region" description="Helical" evidence="7">
    <location>
        <begin position="78"/>
        <end position="97"/>
    </location>
</feature>
<evidence type="ECO:0000313" key="10">
    <source>
        <dbReference type="EMBL" id="KGF24812.1"/>
    </source>
</evidence>
<proteinExistence type="inferred from homology"/>
<dbReference type="GO" id="GO:0016020">
    <property type="term" value="C:membrane"/>
    <property type="evidence" value="ECO:0007669"/>
    <property type="project" value="UniProtKB-SubCell"/>
</dbReference>
<feature type="transmembrane region" description="Helical" evidence="7">
    <location>
        <begin position="109"/>
        <end position="129"/>
    </location>
</feature>
<dbReference type="NCBIfam" id="TIGR01297">
    <property type="entry name" value="CDF"/>
    <property type="match status" value="1"/>
</dbReference>
<evidence type="ECO:0000256" key="1">
    <source>
        <dbReference type="ARBA" id="ARBA00004141"/>
    </source>
</evidence>
<evidence type="ECO:0000313" key="11">
    <source>
        <dbReference type="Proteomes" id="UP000029533"/>
    </source>
</evidence>
<organism evidence="10 11">
    <name type="scientific">Prevotella histicola JCM 15637 = DNF00424</name>
    <dbReference type="NCBI Taxonomy" id="1236504"/>
    <lineage>
        <taxon>Bacteria</taxon>
        <taxon>Pseudomonadati</taxon>
        <taxon>Bacteroidota</taxon>
        <taxon>Bacteroidia</taxon>
        <taxon>Bacteroidales</taxon>
        <taxon>Prevotellaceae</taxon>
        <taxon>Prevotella</taxon>
    </lineage>
</organism>
<dbReference type="SUPFAM" id="SSF160240">
    <property type="entry name" value="Cation efflux protein cytoplasmic domain-like"/>
    <property type="match status" value="1"/>
</dbReference>
<feature type="transmembrane region" description="Helical" evidence="7">
    <location>
        <begin position="45"/>
        <end position="62"/>
    </location>
</feature>
<dbReference type="Proteomes" id="UP000029533">
    <property type="component" value="Unassembled WGS sequence"/>
</dbReference>
<evidence type="ECO:0000256" key="3">
    <source>
        <dbReference type="ARBA" id="ARBA00022448"/>
    </source>
</evidence>